<keyword evidence="2" id="KW-1185">Reference proteome</keyword>
<dbReference type="AlphaFoldDB" id="A0A433V643"/>
<gene>
    <name evidence="1" type="ORF">DSM106972_066180</name>
</gene>
<dbReference type="Proteomes" id="UP000271624">
    <property type="component" value="Unassembled WGS sequence"/>
</dbReference>
<reference evidence="1" key="2">
    <citation type="journal article" date="2019" name="Genome Biol. Evol.">
        <title>Day and night: Metabolic profiles and evolutionary relationships of six axenic non-marine cyanobacteria.</title>
        <authorList>
            <person name="Will S.E."/>
            <person name="Henke P."/>
            <person name="Boedeker C."/>
            <person name="Huang S."/>
            <person name="Brinkmann H."/>
            <person name="Rohde M."/>
            <person name="Jarek M."/>
            <person name="Friedl T."/>
            <person name="Seufert S."/>
            <person name="Schumacher M."/>
            <person name="Overmann J."/>
            <person name="Neumann-Schaal M."/>
            <person name="Petersen J."/>
        </authorList>
    </citation>
    <scope>NUCLEOTIDE SEQUENCE [LARGE SCALE GENOMIC DNA]</scope>
    <source>
        <strain evidence="1">PCC 7102</strain>
    </source>
</reference>
<comment type="caution">
    <text evidence="1">The sequence shown here is derived from an EMBL/GenBank/DDBJ whole genome shotgun (WGS) entry which is preliminary data.</text>
</comment>
<dbReference type="InterPro" id="IPR029058">
    <property type="entry name" value="AB_hydrolase_fold"/>
</dbReference>
<dbReference type="RefSeq" id="WP_325052241.1">
    <property type="nucleotide sequence ID" value="NZ_RSCL01000019.1"/>
</dbReference>
<dbReference type="SUPFAM" id="SSF53474">
    <property type="entry name" value="alpha/beta-Hydrolases"/>
    <property type="match status" value="1"/>
</dbReference>
<dbReference type="EMBL" id="RSCL01000019">
    <property type="protein sequence ID" value="RUT01521.1"/>
    <property type="molecule type" value="Genomic_DNA"/>
</dbReference>
<evidence type="ECO:0008006" key="3">
    <source>
        <dbReference type="Google" id="ProtNLM"/>
    </source>
</evidence>
<sequence>MNEKKLSQITQPVLLIASKGDRLLPSIAEAQRLASIFPNSHLITLPHSGHACLVEADVNLYKILIEEKFI</sequence>
<dbReference type="PANTHER" id="PTHR22753">
    <property type="entry name" value="TRANSMEMBRANE PROTEIN 68"/>
    <property type="match status" value="1"/>
</dbReference>
<reference evidence="1" key="1">
    <citation type="submission" date="2018-12" db="EMBL/GenBank/DDBJ databases">
        <authorList>
            <person name="Will S."/>
            <person name="Neumann-Schaal M."/>
            <person name="Henke P."/>
        </authorList>
    </citation>
    <scope>NUCLEOTIDE SEQUENCE</scope>
    <source>
        <strain evidence="1">PCC 7102</strain>
    </source>
</reference>
<evidence type="ECO:0000313" key="2">
    <source>
        <dbReference type="Proteomes" id="UP000271624"/>
    </source>
</evidence>
<protein>
    <recommendedName>
        <fullName evidence="3">Peptidase S33 tripeptidyl aminopeptidase-like C-terminal domain-containing protein</fullName>
    </recommendedName>
</protein>
<dbReference type="PANTHER" id="PTHR22753:SF48">
    <property type="entry name" value="PHOSPHOLIPID_GLYCEROL ACYLTRANSFERASE DOMAIN-CONTAINING PROTEIN"/>
    <property type="match status" value="1"/>
</dbReference>
<name>A0A433V643_9CYAN</name>
<proteinExistence type="predicted"/>
<dbReference type="Gene3D" id="3.40.50.1820">
    <property type="entry name" value="alpha/beta hydrolase"/>
    <property type="match status" value="1"/>
</dbReference>
<dbReference type="GO" id="GO:0016020">
    <property type="term" value="C:membrane"/>
    <property type="evidence" value="ECO:0007669"/>
    <property type="project" value="TreeGrafter"/>
</dbReference>
<organism evidence="1 2">
    <name type="scientific">Dulcicalothrix desertica PCC 7102</name>
    <dbReference type="NCBI Taxonomy" id="232991"/>
    <lineage>
        <taxon>Bacteria</taxon>
        <taxon>Bacillati</taxon>
        <taxon>Cyanobacteriota</taxon>
        <taxon>Cyanophyceae</taxon>
        <taxon>Nostocales</taxon>
        <taxon>Calotrichaceae</taxon>
        <taxon>Dulcicalothrix</taxon>
    </lineage>
</organism>
<accession>A0A433V643</accession>
<evidence type="ECO:0000313" key="1">
    <source>
        <dbReference type="EMBL" id="RUT01521.1"/>
    </source>
</evidence>